<dbReference type="PANTHER" id="PTHR30160">
    <property type="entry name" value="TETRAACYLDISACCHARIDE 4'-KINASE-RELATED"/>
    <property type="match status" value="1"/>
</dbReference>
<dbReference type="EC" id="2.4.99.24" evidence="4"/>
<dbReference type="Gene3D" id="3.40.50.2000">
    <property type="entry name" value="Glycogen Phosphorylase B"/>
    <property type="match status" value="2"/>
</dbReference>
<gene>
    <name evidence="6" type="ORF">UABAM_01676</name>
</gene>
<organism evidence="6 7">
    <name type="scientific">Uabimicrobium amorphum</name>
    <dbReference type="NCBI Taxonomy" id="2596890"/>
    <lineage>
        <taxon>Bacteria</taxon>
        <taxon>Pseudomonadati</taxon>
        <taxon>Planctomycetota</taxon>
        <taxon>Candidatus Uabimicrobiia</taxon>
        <taxon>Candidatus Uabimicrobiales</taxon>
        <taxon>Candidatus Uabimicrobiaceae</taxon>
        <taxon>Candidatus Uabimicrobium</taxon>
    </lineage>
</organism>
<comment type="catalytic activity">
    <reaction evidence="5">
        <text>an L-alpha-D-Hep-(1-&gt;5)-[alpha-Kdo-(2-&gt;4)]-alpha-Kdo-(2-&gt;6)-lipid A + ADP-L-glycero-beta-D-manno-heptose = an L-alpha-D-Hep-(1-&gt;3)-L-alpha-D-Hep-(1-&gt;5)-[alpha-Kdo-(2-&gt;4)]-alpha-Kdo-(2-&gt;6)-lipid A + ADP + H(+)</text>
        <dbReference type="Rhea" id="RHEA:74071"/>
        <dbReference type="ChEBI" id="CHEBI:15378"/>
        <dbReference type="ChEBI" id="CHEBI:61506"/>
        <dbReference type="ChEBI" id="CHEBI:193068"/>
        <dbReference type="ChEBI" id="CHEBI:193069"/>
        <dbReference type="ChEBI" id="CHEBI:456216"/>
        <dbReference type="EC" id="2.4.99.24"/>
    </reaction>
</comment>
<dbReference type="PANTHER" id="PTHR30160:SF7">
    <property type="entry name" value="ADP-HEPTOSE--LPS HEPTOSYLTRANSFERASE 2"/>
    <property type="match status" value="1"/>
</dbReference>
<evidence type="ECO:0000256" key="4">
    <source>
        <dbReference type="ARBA" id="ARBA00044042"/>
    </source>
</evidence>
<dbReference type="SUPFAM" id="SSF53756">
    <property type="entry name" value="UDP-Glycosyltransferase/glycogen phosphorylase"/>
    <property type="match status" value="1"/>
</dbReference>
<dbReference type="Proteomes" id="UP000326354">
    <property type="component" value="Chromosome"/>
</dbReference>
<evidence type="ECO:0000256" key="1">
    <source>
        <dbReference type="ARBA" id="ARBA00022676"/>
    </source>
</evidence>
<dbReference type="OrthoDB" id="9768048at2"/>
<proteinExistence type="inferred from homology"/>
<name>A0A5S9IMK2_UABAM</name>
<dbReference type="EMBL" id="AP019860">
    <property type="protein sequence ID" value="BBM83325.1"/>
    <property type="molecule type" value="Genomic_DNA"/>
</dbReference>
<accession>A0A5S9IMK2</accession>
<evidence type="ECO:0000256" key="3">
    <source>
        <dbReference type="ARBA" id="ARBA00043995"/>
    </source>
</evidence>
<comment type="similarity">
    <text evidence="3">Belongs to the glycosyltransferase 9 family.</text>
</comment>
<keyword evidence="7" id="KW-1185">Reference proteome</keyword>
<dbReference type="CDD" id="cd03789">
    <property type="entry name" value="GT9_LPS_heptosyltransferase"/>
    <property type="match status" value="1"/>
</dbReference>
<evidence type="ECO:0000256" key="2">
    <source>
        <dbReference type="ARBA" id="ARBA00022679"/>
    </source>
</evidence>
<evidence type="ECO:0000313" key="7">
    <source>
        <dbReference type="Proteomes" id="UP000326354"/>
    </source>
</evidence>
<keyword evidence="2 6" id="KW-0808">Transferase</keyword>
<dbReference type="GO" id="GO:0005829">
    <property type="term" value="C:cytosol"/>
    <property type="evidence" value="ECO:0007669"/>
    <property type="project" value="TreeGrafter"/>
</dbReference>
<dbReference type="InterPro" id="IPR002201">
    <property type="entry name" value="Glyco_trans_9"/>
</dbReference>
<evidence type="ECO:0000313" key="6">
    <source>
        <dbReference type="EMBL" id="BBM83325.1"/>
    </source>
</evidence>
<protein>
    <recommendedName>
        <fullName evidence="4">lipopolysaccharide heptosyltransferase II</fullName>
        <ecNumber evidence="4">2.4.99.24</ecNumber>
    </recommendedName>
</protein>
<dbReference type="GO" id="GO:0009244">
    <property type="term" value="P:lipopolysaccharide core region biosynthetic process"/>
    <property type="evidence" value="ECO:0007669"/>
    <property type="project" value="TreeGrafter"/>
</dbReference>
<evidence type="ECO:0000256" key="5">
    <source>
        <dbReference type="ARBA" id="ARBA00047503"/>
    </source>
</evidence>
<dbReference type="RefSeq" id="WP_151967530.1">
    <property type="nucleotide sequence ID" value="NZ_AP019860.1"/>
</dbReference>
<dbReference type="KEGG" id="uam:UABAM_01676"/>
<reference evidence="6 7" key="1">
    <citation type="submission" date="2019-08" db="EMBL/GenBank/DDBJ databases">
        <title>Complete genome sequence of Candidatus Uab amorphum.</title>
        <authorList>
            <person name="Shiratori T."/>
            <person name="Suzuki S."/>
            <person name="Kakizawa Y."/>
            <person name="Ishida K."/>
        </authorList>
    </citation>
    <scope>NUCLEOTIDE SEQUENCE [LARGE SCALE GENOMIC DNA]</scope>
    <source>
        <strain evidence="6 7">SRT547</strain>
    </source>
</reference>
<dbReference type="InterPro" id="IPR011910">
    <property type="entry name" value="RfaF"/>
</dbReference>
<sequence length="354" mass="40036">MTKDLNIQSIFVQCPTWVGDFIMCTPSVRALRKKYPQAQITLCMAPLMKHLVEGASYYDHLIFYDKKKKHKGVRGLLAFRRELRKNKYDLAVIFPNSIRTGLVAFFTGAKKRIGYERFGKFILLTDTLKRPLENGKKMPVYTGGYYAKLLGLIDATPESLYPELPILPETANTAKEYWQKATNSSSFKMVMTPGAKFGSSKLWPARHWATLIDLLHEKYQANIMMVPGPEDKVITTEIAELAKSSFYIHPPSPEGLTTLKAFIEQADVLVCNDTGPRHIAHAFRTPSVVLMGPNDPRHTETPLENTLVTRNEGLECMPCNLKICPYAHHACMQELSPHKVLANIEKILKKEGKL</sequence>
<dbReference type="Pfam" id="PF01075">
    <property type="entry name" value="Glyco_transf_9"/>
    <property type="match status" value="1"/>
</dbReference>
<dbReference type="NCBIfam" id="TIGR02195">
    <property type="entry name" value="heptsyl_trn_II"/>
    <property type="match status" value="1"/>
</dbReference>
<dbReference type="AlphaFoldDB" id="A0A5S9IMK2"/>
<dbReference type="InterPro" id="IPR051199">
    <property type="entry name" value="LPS_LOS_Heptosyltrfase"/>
</dbReference>
<dbReference type="GO" id="GO:0008713">
    <property type="term" value="F:ADP-heptose-lipopolysaccharide heptosyltransferase activity"/>
    <property type="evidence" value="ECO:0007669"/>
    <property type="project" value="UniProtKB-EC"/>
</dbReference>
<keyword evidence="1" id="KW-0328">Glycosyltransferase</keyword>